<feature type="transmembrane region" description="Helical" evidence="8">
    <location>
        <begin position="211"/>
        <end position="233"/>
    </location>
</feature>
<feature type="transmembrane region" description="Helical" evidence="8">
    <location>
        <begin position="86"/>
        <end position="105"/>
    </location>
</feature>
<sequence>MYHETRGVANTKVLKVHSQQPSDGFTTDVIDGIQNPPLISDIIKPITRCMTVFGIYYWRKKTGIHNSADADASTGPSRCAPLSSTIIYNIIVVLALCFGLFRLLVSMIKGGASTEILLFQMLSFSWEFLCAVNGLICLKSSTNRFGHLHVFYKHWQEKVTTDFRELKIQYNNKKLRRAFLITFTITWMVIALNIVVIGILIFAPLGEVSDAFGLLFTSPFPNSTPLIAVGFIFHFYKTCAWILPAPLVIISSLAIKYGFLALCDAMEREISLSKDRLTDRLRYFRKAHLNLCRCIEILDKDINILNANWYAVNVPLTCFVLYSLINFGQDIFSKAAFTFWLVTGLGYVAMTSFFAASLHETAHSLQEPLLEAETYDITPEKHAQLNLFFVKLNGPSIGFTVLTLITITKELMLT</sequence>
<keyword evidence="7" id="KW-0675">Receptor</keyword>
<reference evidence="9" key="3">
    <citation type="submission" date="2023-05" db="EMBL/GenBank/DDBJ databases">
        <authorList>
            <person name="Smith C.H."/>
        </authorList>
    </citation>
    <scope>NUCLEOTIDE SEQUENCE</scope>
    <source>
        <strain evidence="9">CHS0354</strain>
        <tissue evidence="9">Mantle</tissue>
    </source>
</reference>
<evidence type="ECO:0000313" key="9">
    <source>
        <dbReference type="EMBL" id="KAK3610269.1"/>
    </source>
</evidence>
<dbReference type="GO" id="GO:0008527">
    <property type="term" value="F:taste receptor activity"/>
    <property type="evidence" value="ECO:0007669"/>
    <property type="project" value="InterPro"/>
</dbReference>
<organism evidence="9 10">
    <name type="scientific">Potamilus streckersoni</name>
    <dbReference type="NCBI Taxonomy" id="2493646"/>
    <lineage>
        <taxon>Eukaryota</taxon>
        <taxon>Metazoa</taxon>
        <taxon>Spiralia</taxon>
        <taxon>Lophotrochozoa</taxon>
        <taxon>Mollusca</taxon>
        <taxon>Bivalvia</taxon>
        <taxon>Autobranchia</taxon>
        <taxon>Heteroconchia</taxon>
        <taxon>Palaeoheterodonta</taxon>
        <taxon>Unionida</taxon>
        <taxon>Unionoidea</taxon>
        <taxon>Unionidae</taxon>
        <taxon>Ambleminae</taxon>
        <taxon>Lampsilini</taxon>
        <taxon>Potamilus</taxon>
    </lineage>
</organism>
<keyword evidence="10" id="KW-1185">Reference proteome</keyword>
<dbReference type="GO" id="GO:0005886">
    <property type="term" value="C:plasma membrane"/>
    <property type="evidence" value="ECO:0007669"/>
    <property type="project" value="UniProtKB-SubCell"/>
</dbReference>
<feature type="transmembrane region" description="Helical" evidence="8">
    <location>
        <begin position="178"/>
        <end position="205"/>
    </location>
</feature>
<feature type="non-terminal residue" evidence="9">
    <location>
        <position position="414"/>
    </location>
</feature>
<feature type="transmembrane region" description="Helical" evidence="8">
    <location>
        <begin position="240"/>
        <end position="259"/>
    </location>
</feature>
<dbReference type="Pfam" id="PF06151">
    <property type="entry name" value="Trehalose_recp"/>
    <property type="match status" value="1"/>
</dbReference>
<keyword evidence="4 8" id="KW-0812">Transmembrane</keyword>
<evidence type="ECO:0000256" key="7">
    <source>
        <dbReference type="ARBA" id="ARBA00023170"/>
    </source>
</evidence>
<feature type="transmembrane region" description="Helical" evidence="8">
    <location>
        <begin position="388"/>
        <end position="407"/>
    </location>
</feature>
<gene>
    <name evidence="9" type="ORF">CHS0354_022333</name>
</gene>
<evidence type="ECO:0000256" key="3">
    <source>
        <dbReference type="ARBA" id="ARBA00022475"/>
    </source>
</evidence>
<name>A0AAE0TH44_9BIVA</name>
<comment type="subcellular location">
    <subcellularLocation>
        <location evidence="1">Cell membrane</location>
        <topology evidence="1">Multi-pass membrane protein</topology>
    </subcellularLocation>
</comment>
<dbReference type="AlphaFoldDB" id="A0AAE0TH44"/>
<feature type="transmembrane region" description="Helical" evidence="8">
    <location>
        <begin position="307"/>
        <end position="325"/>
    </location>
</feature>
<evidence type="ECO:0000256" key="8">
    <source>
        <dbReference type="SAM" id="Phobius"/>
    </source>
</evidence>
<reference evidence="9" key="1">
    <citation type="journal article" date="2021" name="Genome Biol. Evol.">
        <title>A High-Quality Reference Genome for a Parasitic Bivalve with Doubly Uniparental Inheritance (Bivalvia: Unionida).</title>
        <authorList>
            <person name="Smith C.H."/>
        </authorList>
    </citation>
    <scope>NUCLEOTIDE SEQUENCE</scope>
    <source>
        <strain evidence="9">CHS0354</strain>
    </source>
</reference>
<dbReference type="Proteomes" id="UP001195483">
    <property type="component" value="Unassembled WGS sequence"/>
</dbReference>
<evidence type="ECO:0000256" key="5">
    <source>
        <dbReference type="ARBA" id="ARBA00022989"/>
    </source>
</evidence>
<protein>
    <submittedName>
        <fullName evidence="9">Uncharacterized protein</fullName>
    </submittedName>
</protein>
<comment type="similarity">
    <text evidence="2">Belongs to the insect chemoreceptor superfamily. Gustatory receptor (GR) family. Gr5a subfamily.</text>
</comment>
<dbReference type="PANTHER" id="PTHR21421">
    <property type="entry name" value="GUSTATORY RECEPTOR"/>
    <property type="match status" value="1"/>
</dbReference>
<dbReference type="PANTHER" id="PTHR21421:SF29">
    <property type="entry name" value="GUSTATORY RECEPTOR 5A FOR TREHALOSE-RELATED"/>
    <property type="match status" value="1"/>
</dbReference>
<feature type="transmembrane region" description="Helical" evidence="8">
    <location>
        <begin position="337"/>
        <end position="358"/>
    </location>
</feature>
<dbReference type="InterPro" id="IPR009318">
    <property type="entry name" value="Gustatory_rcpt"/>
</dbReference>
<proteinExistence type="inferred from homology"/>
<keyword evidence="3" id="KW-1003">Cell membrane</keyword>
<evidence type="ECO:0000256" key="4">
    <source>
        <dbReference type="ARBA" id="ARBA00022692"/>
    </source>
</evidence>
<dbReference type="EMBL" id="JAEAOA010001352">
    <property type="protein sequence ID" value="KAK3610269.1"/>
    <property type="molecule type" value="Genomic_DNA"/>
</dbReference>
<evidence type="ECO:0000256" key="1">
    <source>
        <dbReference type="ARBA" id="ARBA00004651"/>
    </source>
</evidence>
<comment type="caution">
    <text evidence="9">The sequence shown here is derived from an EMBL/GenBank/DDBJ whole genome shotgun (WGS) entry which is preliminary data.</text>
</comment>
<dbReference type="GO" id="GO:0050916">
    <property type="term" value="P:sensory perception of sweet taste"/>
    <property type="evidence" value="ECO:0007669"/>
    <property type="project" value="UniProtKB-ARBA"/>
</dbReference>
<feature type="transmembrane region" description="Helical" evidence="8">
    <location>
        <begin position="117"/>
        <end position="138"/>
    </location>
</feature>
<reference evidence="9" key="2">
    <citation type="journal article" date="2021" name="Genome Biol. Evol.">
        <title>Developing a high-quality reference genome for a parasitic bivalve with doubly uniparental inheritance (Bivalvia: Unionida).</title>
        <authorList>
            <person name="Smith C.H."/>
        </authorList>
    </citation>
    <scope>NUCLEOTIDE SEQUENCE</scope>
    <source>
        <strain evidence="9">CHS0354</strain>
        <tissue evidence="9">Mantle</tissue>
    </source>
</reference>
<evidence type="ECO:0000256" key="2">
    <source>
        <dbReference type="ARBA" id="ARBA00005327"/>
    </source>
</evidence>
<evidence type="ECO:0000313" key="10">
    <source>
        <dbReference type="Proteomes" id="UP001195483"/>
    </source>
</evidence>
<keyword evidence="6 8" id="KW-0472">Membrane</keyword>
<keyword evidence="5 8" id="KW-1133">Transmembrane helix</keyword>
<evidence type="ECO:0000256" key="6">
    <source>
        <dbReference type="ARBA" id="ARBA00023136"/>
    </source>
</evidence>
<accession>A0AAE0TH44</accession>